<evidence type="ECO:0000256" key="1">
    <source>
        <dbReference type="SAM" id="MobiDB-lite"/>
    </source>
</evidence>
<feature type="compositionally biased region" description="Basic and acidic residues" evidence="1">
    <location>
        <begin position="58"/>
        <end position="85"/>
    </location>
</feature>
<evidence type="ECO:0008006" key="5">
    <source>
        <dbReference type="Google" id="ProtNLM"/>
    </source>
</evidence>
<comment type="caution">
    <text evidence="3">The sequence shown here is derived from an EMBL/GenBank/DDBJ whole genome shotgun (WGS) entry which is preliminary data.</text>
</comment>
<reference evidence="3 4" key="1">
    <citation type="submission" date="2020-04" db="EMBL/GenBank/DDBJ databases">
        <title>Perkinsus olseni comparative genomics.</title>
        <authorList>
            <person name="Bogema D.R."/>
        </authorList>
    </citation>
    <scope>NUCLEOTIDE SEQUENCE [LARGE SCALE GENOMIC DNA]</scope>
    <source>
        <strain evidence="3">00978-12</strain>
    </source>
</reference>
<name>A0A7J6N8P6_PEROL</name>
<protein>
    <recommendedName>
        <fullName evidence="5">Secreted protein</fullName>
    </recommendedName>
</protein>
<proteinExistence type="predicted"/>
<dbReference type="OrthoDB" id="10447165at2759"/>
<feature type="region of interest" description="Disordered" evidence="1">
    <location>
        <begin position="50"/>
        <end position="118"/>
    </location>
</feature>
<evidence type="ECO:0000313" key="3">
    <source>
        <dbReference type="EMBL" id="KAF4680176.1"/>
    </source>
</evidence>
<feature type="signal peptide" evidence="2">
    <location>
        <begin position="1"/>
        <end position="17"/>
    </location>
</feature>
<evidence type="ECO:0000256" key="2">
    <source>
        <dbReference type="SAM" id="SignalP"/>
    </source>
</evidence>
<dbReference type="Proteomes" id="UP000541610">
    <property type="component" value="Unassembled WGS sequence"/>
</dbReference>
<accession>A0A7J6N8P6</accession>
<evidence type="ECO:0000313" key="4">
    <source>
        <dbReference type="Proteomes" id="UP000541610"/>
    </source>
</evidence>
<feature type="chain" id="PRO_5029836334" description="Secreted protein" evidence="2">
    <location>
        <begin position="18"/>
        <end position="118"/>
    </location>
</feature>
<dbReference type="AlphaFoldDB" id="A0A7J6N8P6"/>
<dbReference type="EMBL" id="JABANP010000641">
    <property type="protein sequence ID" value="KAF4680176.1"/>
    <property type="molecule type" value="Genomic_DNA"/>
</dbReference>
<keyword evidence="2" id="KW-0732">Signal</keyword>
<organism evidence="3 4">
    <name type="scientific">Perkinsus olseni</name>
    <name type="common">Perkinsus atlanticus</name>
    <dbReference type="NCBI Taxonomy" id="32597"/>
    <lineage>
        <taxon>Eukaryota</taxon>
        <taxon>Sar</taxon>
        <taxon>Alveolata</taxon>
        <taxon>Perkinsozoa</taxon>
        <taxon>Perkinsea</taxon>
        <taxon>Perkinsida</taxon>
        <taxon>Perkinsidae</taxon>
        <taxon>Perkinsus</taxon>
    </lineage>
</organism>
<sequence length="118" mass="13245">MTCVINLLLHLFCLLVAIEYCNDGSTTVVGSLLSTIRSSWMRNRRMRSSWLRSSRMTKPPDEKQLVEEQPDEKPPVEQQRPKVEFYLDPAGPGDEAEKPPNDEPGDAVPPGIDASVHK</sequence>
<gene>
    <name evidence="3" type="ORF">FOZ60_013983</name>
</gene>